<feature type="compositionally biased region" description="Basic and acidic residues" evidence="7">
    <location>
        <begin position="51"/>
        <end position="60"/>
    </location>
</feature>
<evidence type="ECO:0000256" key="4">
    <source>
        <dbReference type="ARBA" id="ARBA00022837"/>
    </source>
</evidence>
<dbReference type="Proteomes" id="UP000887565">
    <property type="component" value="Unplaced"/>
</dbReference>
<dbReference type="InterPro" id="IPR002048">
    <property type="entry name" value="EF_hand_dom"/>
</dbReference>
<dbReference type="GO" id="GO:0005813">
    <property type="term" value="C:centrosome"/>
    <property type="evidence" value="ECO:0007669"/>
    <property type="project" value="UniProtKB-SubCell"/>
</dbReference>
<evidence type="ECO:0000256" key="7">
    <source>
        <dbReference type="SAM" id="MobiDB-lite"/>
    </source>
</evidence>
<feature type="compositionally biased region" description="Basic and acidic residues" evidence="7">
    <location>
        <begin position="1"/>
        <end position="13"/>
    </location>
</feature>
<protein>
    <submittedName>
        <fullName evidence="10">EF-hand domain-containing protein</fullName>
    </submittedName>
</protein>
<dbReference type="InterPro" id="IPR018247">
    <property type="entry name" value="EF_Hand_1_Ca_BS"/>
</dbReference>
<evidence type="ECO:0000256" key="1">
    <source>
        <dbReference type="ARBA" id="ARBA00004300"/>
    </source>
</evidence>
<dbReference type="PANTHER" id="PTHR18905:SF13">
    <property type="entry name" value="NON-CENTROSOMAL MICROTUBULE ARRAY"/>
    <property type="match status" value="1"/>
</dbReference>
<dbReference type="Gene3D" id="1.10.238.10">
    <property type="entry name" value="EF-hand"/>
    <property type="match status" value="1"/>
</dbReference>
<feature type="region of interest" description="Disordered" evidence="7">
    <location>
        <begin position="1"/>
        <end position="60"/>
    </location>
</feature>
<evidence type="ECO:0000259" key="8">
    <source>
        <dbReference type="PROSITE" id="PS50222"/>
    </source>
</evidence>
<feature type="domain" description="EF-hand" evidence="8">
    <location>
        <begin position="230"/>
        <end position="265"/>
    </location>
</feature>
<proteinExistence type="predicted"/>
<comment type="subcellular location">
    <subcellularLocation>
        <location evidence="1">Cytoplasm</location>
        <location evidence="1">Cytoskeleton</location>
        <location evidence="1">Microtubule organizing center</location>
        <location evidence="1">Centrosome</location>
    </subcellularLocation>
</comment>
<dbReference type="PROSITE" id="PS50222">
    <property type="entry name" value="EF_HAND_2"/>
    <property type="match status" value="2"/>
</dbReference>
<feature type="domain" description="EF-hand" evidence="8">
    <location>
        <begin position="142"/>
        <end position="177"/>
    </location>
</feature>
<accession>A0A915JU48</accession>
<dbReference type="GO" id="GO:0034454">
    <property type="term" value="P:microtubule anchoring at centrosome"/>
    <property type="evidence" value="ECO:0007669"/>
    <property type="project" value="TreeGrafter"/>
</dbReference>
<feature type="coiled-coil region" evidence="6">
    <location>
        <begin position="418"/>
        <end position="459"/>
    </location>
</feature>
<reference evidence="10" key="1">
    <citation type="submission" date="2022-11" db="UniProtKB">
        <authorList>
            <consortium name="WormBaseParasite"/>
        </authorList>
    </citation>
    <scope>IDENTIFICATION</scope>
</reference>
<dbReference type="GO" id="GO:0005509">
    <property type="term" value="F:calcium ion binding"/>
    <property type="evidence" value="ECO:0007669"/>
    <property type="project" value="InterPro"/>
</dbReference>
<feature type="coiled-coil region" evidence="6">
    <location>
        <begin position="325"/>
        <end position="392"/>
    </location>
</feature>
<dbReference type="SUPFAM" id="SSF47473">
    <property type="entry name" value="EF-hand"/>
    <property type="match status" value="1"/>
</dbReference>
<dbReference type="Pfam" id="PF13499">
    <property type="entry name" value="EF-hand_7"/>
    <property type="match status" value="1"/>
</dbReference>
<feature type="compositionally biased region" description="Polar residues" evidence="7">
    <location>
        <begin position="15"/>
        <end position="25"/>
    </location>
</feature>
<dbReference type="InterPro" id="IPR011992">
    <property type="entry name" value="EF-hand-dom_pair"/>
</dbReference>
<evidence type="ECO:0000256" key="3">
    <source>
        <dbReference type="ARBA" id="ARBA00022553"/>
    </source>
</evidence>
<name>A0A915JU48_ROMCU</name>
<evidence type="ECO:0000256" key="2">
    <source>
        <dbReference type="ARBA" id="ARBA00022490"/>
    </source>
</evidence>
<keyword evidence="3" id="KW-0597">Phosphoprotein</keyword>
<evidence type="ECO:0000313" key="10">
    <source>
        <dbReference type="WBParaSite" id="nRc.2.0.1.t29623-RA"/>
    </source>
</evidence>
<evidence type="ECO:0000256" key="6">
    <source>
        <dbReference type="SAM" id="Coils"/>
    </source>
</evidence>
<feature type="coiled-coil region" evidence="6">
    <location>
        <begin position="623"/>
        <end position="665"/>
    </location>
</feature>
<keyword evidence="2" id="KW-0963">Cytoplasm</keyword>
<keyword evidence="5" id="KW-0206">Cytoskeleton</keyword>
<feature type="coiled-coil region" evidence="6">
    <location>
        <begin position="750"/>
        <end position="798"/>
    </location>
</feature>
<sequence length="802" mass="93543">ASETEKIKLEKFNQNHHGSSNSADDWTTDPRENDRHISRHPLNELQSNDSNNRDENDIFRSKCPTSLSHVNKNPASSSAAFMATSDVHLLNAEKFSTATTGNNRNTEDQIQRILANLGLADRGYLVPYDLRILCQHLGLNGLTSQELAALFNHLDNDGDGKISVQDFLNAYPLQQQQSQNSHDTAENCSNFSQITAVTDTSRSYCNLSLVDKSTSRRSSGCANRNFKSGTVDEIWTFLFSSLDVDNTGQVTLMDLVRHWKCNNMIDCLEMLRNLKIPTQGETKVYLETLRHALSDLISEKCDNDPNLSTIFHILRAEISYSNESLLENREQISFFTKEVQQLNQRNGLLVDELEQNHQNLEIKSQQQLRDLEEKYQNKVASLEQKYKNEREQWYEEIKDRDEMIHRAQQNESSSQYRHRQLERENFKLKAEIDDLLMTLKELEGANDDLRTTLEEAYSLRKKNLMDDSQKSFYINSISAPQTSTPRSVRLFENDGKKLKRKRQGPILTPILLRRSIRRQKLLLDESSEFESDPADYMFDRIKCKRPLKKKQRLALVAHRLQSPHYFCESPTTSSSESLALPSVRDRNDKSSVISLRFNDCCSVINTHLNSLEKHLNDDYQFWIKQLKIDVADLETNFESEKRLIKEEYEKRIDRMTSQFAEEKLKLTDCLESDLRKKFEQEKRDIEIRFLSERNILERRFAEEKMKIMERLQDEFDTELKRVKNSKCCFNASHTAMMANSINTRSNMLEKEKLVQEQTKLQNRVKSLVEELNFVRTRLNAEEREKSNLKVYSEQLKRDFASK</sequence>
<evidence type="ECO:0000256" key="5">
    <source>
        <dbReference type="ARBA" id="ARBA00023212"/>
    </source>
</evidence>
<dbReference type="AlphaFoldDB" id="A0A915JU48"/>
<evidence type="ECO:0000313" key="9">
    <source>
        <dbReference type="Proteomes" id="UP000887565"/>
    </source>
</evidence>
<dbReference type="PROSITE" id="PS00018">
    <property type="entry name" value="EF_HAND_1"/>
    <property type="match status" value="2"/>
</dbReference>
<keyword evidence="9" id="KW-1185">Reference proteome</keyword>
<dbReference type="PANTHER" id="PTHR18905">
    <property type="entry name" value="NINEIN"/>
    <property type="match status" value="1"/>
</dbReference>
<organism evidence="9 10">
    <name type="scientific">Romanomermis culicivorax</name>
    <name type="common">Nematode worm</name>
    <dbReference type="NCBI Taxonomy" id="13658"/>
    <lineage>
        <taxon>Eukaryota</taxon>
        <taxon>Metazoa</taxon>
        <taxon>Ecdysozoa</taxon>
        <taxon>Nematoda</taxon>
        <taxon>Enoplea</taxon>
        <taxon>Dorylaimia</taxon>
        <taxon>Mermithida</taxon>
        <taxon>Mermithoidea</taxon>
        <taxon>Mermithidae</taxon>
        <taxon>Romanomermis</taxon>
    </lineage>
</organism>
<dbReference type="WBParaSite" id="nRc.2.0.1.t29623-RA">
    <property type="protein sequence ID" value="nRc.2.0.1.t29623-RA"/>
    <property type="gene ID" value="nRc.2.0.1.g29623"/>
</dbReference>
<keyword evidence="4" id="KW-0106">Calcium</keyword>
<keyword evidence="6" id="KW-0175">Coiled coil</keyword>
<dbReference type="SMART" id="SM00054">
    <property type="entry name" value="EFh"/>
    <property type="match status" value="2"/>
</dbReference>